<name>I4B9R1_TURPD</name>
<dbReference type="OrthoDB" id="9809529at2"/>
<dbReference type="InterPro" id="IPR007367">
    <property type="entry name" value="DUF433"/>
</dbReference>
<proteinExistence type="predicted"/>
<dbReference type="Gene3D" id="1.10.10.10">
    <property type="entry name" value="Winged helix-like DNA-binding domain superfamily/Winged helix DNA-binding domain"/>
    <property type="match status" value="1"/>
</dbReference>
<sequence length="76" mass="8349">MQVDWLGCPGVAVNPDILSGAYRFQGTRVPIEALFANLADGATLDEFLSWYPGVRRQDAESVLRFAAQILKTPQPV</sequence>
<dbReference type="AlphaFoldDB" id="I4B9R1"/>
<dbReference type="EMBL" id="CP002959">
    <property type="protein sequence ID" value="AFM14018.1"/>
    <property type="molecule type" value="Genomic_DNA"/>
</dbReference>
<dbReference type="RefSeq" id="WP_014804514.1">
    <property type="nucleotide sequence ID" value="NC_018020.1"/>
</dbReference>
<keyword evidence="2" id="KW-1185">Reference proteome</keyword>
<gene>
    <name evidence="1" type="ordered locus">Turpa_3380</name>
</gene>
<dbReference type="STRING" id="869212.Turpa_3380"/>
<dbReference type="KEGG" id="tpx:Turpa_3380"/>
<dbReference type="HOGENOM" id="CLU_126005_3_2_12"/>
<dbReference type="InterPro" id="IPR009057">
    <property type="entry name" value="Homeodomain-like_sf"/>
</dbReference>
<protein>
    <recommendedName>
        <fullName evidence="3">DUF433 domain-containing protein</fullName>
    </recommendedName>
</protein>
<dbReference type="Pfam" id="PF04255">
    <property type="entry name" value="DUF433"/>
    <property type="match status" value="1"/>
</dbReference>
<organism evidence="1 2">
    <name type="scientific">Turneriella parva (strain ATCC BAA-1111 / DSM 21527 / NCTC 11395 / H)</name>
    <name type="common">Leptospira parva</name>
    <dbReference type="NCBI Taxonomy" id="869212"/>
    <lineage>
        <taxon>Bacteria</taxon>
        <taxon>Pseudomonadati</taxon>
        <taxon>Spirochaetota</taxon>
        <taxon>Spirochaetia</taxon>
        <taxon>Leptospirales</taxon>
        <taxon>Leptospiraceae</taxon>
        <taxon>Turneriella</taxon>
    </lineage>
</organism>
<dbReference type="SUPFAM" id="SSF46689">
    <property type="entry name" value="Homeodomain-like"/>
    <property type="match status" value="1"/>
</dbReference>
<dbReference type="InterPro" id="IPR036388">
    <property type="entry name" value="WH-like_DNA-bd_sf"/>
</dbReference>
<reference evidence="1 2" key="1">
    <citation type="submission" date="2012-06" db="EMBL/GenBank/DDBJ databases">
        <title>The complete chromosome of genome of Turneriella parva DSM 21527.</title>
        <authorList>
            <consortium name="US DOE Joint Genome Institute (JGI-PGF)"/>
            <person name="Lucas S."/>
            <person name="Han J."/>
            <person name="Lapidus A."/>
            <person name="Bruce D."/>
            <person name="Goodwin L."/>
            <person name="Pitluck S."/>
            <person name="Peters L."/>
            <person name="Kyrpides N."/>
            <person name="Mavromatis K."/>
            <person name="Ivanova N."/>
            <person name="Mikhailova N."/>
            <person name="Chertkov O."/>
            <person name="Detter J.C."/>
            <person name="Tapia R."/>
            <person name="Han C."/>
            <person name="Land M."/>
            <person name="Hauser L."/>
            <person name="Markowitz V."/>
            <person name="Cheng J.-F."/>
            <person name="Hugenholtz P."/>
            <person name="Woyke T."/>
            <person name="Wu D."/>
            <person name="Gronow S."/>
            <person name="Wellnitz S."/>
            <person name="Brambilla E."/>
            <person name="Klenk H.-P."/>
            <person name="Eisen J.A."/>
        </authorList>
    </citation>
    <scope>NUCLEOTIDE SEQUENCE [LARGE SCALE GENOMIC DNA]</scope>
    <source>
        <strain evidence="2">ATCC BAA-1111 / DSM 21527 / NCTC 11395 / H</strain>
    </source>
</reference>
<evidence type="ECO:0000313" key="1">
    <source>
        <dbReference type="EMBL" id="AFM14018.1"/>
    </source>
</evidence>
<accession>I4B9R1</accession>
<dbReference type="Proteomes" id="UP000006048">
    <property type="component" value="Chromosome"/>
</dbReference>
<evidence type="ECO:0008006" key="3">
    <source>
        <dbReference type="Google" id="ProtNLM"/>
    </source>
</evidence>
<evidence type="ECO:0000313" key="2">
    <source>
        <dbReference type="Proteomes" id="UP000006048"/>
    </source>
</evidence>